<dbReference type="Gene3D" id="1.20.58.1700">
    <property type="match status" value="1"/>
</dbReference>
<feature type="region of interest" description="Disordered" evidence="1">
    <location>
        <begin position="252"/>
        <end position="274"/>
    </location>
</feature>
<feature type="domain" description="Allophanate hydrolase C-terminal" evidence="3">
    <location>
        <begin position="532"/>
        <end position="657"/>
    </location>
</feature>
<dbReference type="Gene3D" id="3.90.1300.10">
    <property type="entry name" value="Amidase signature (AS) domain"/>
    <property type="match status" value="1"/>
</dbReference>
<reference evidence="4 5" key="1">
    <citation type="submission" date="2021-07" db="EMBL/GenBank/DDBJ databases">
        <title>Paraburkholderia edwinii protects Aspergillus sp. from phenazines by acting as a toxin sponge.</title>
        <authorList>
            <person name="Dahlstrom K.M."/>
            <person name="Newman D.K."/>
        </authorList>
    </citation>
    <scope>NUCLEOTIDE SEQUENCE [LARGE SCALE GENOMIC DNA]</scope>
    <source>
        <strain evidence="4 5">Pe01</strain>
    </source>
</reference>
<dbReference type="RefSeq" id="WP_219796695.1">
    <property type="nucleotide sequence ID" value="NZ_CP080095.1"/>
</dbReference>
<dbReference type="InterPro" id="IPR014085">
    <property type="entry name" value="Allophanate_hydrolase"/>
</dbReference>
<dbReference type="Proteomes" id="UP000826462">
    <property type="component" value="Chromosome 1"/>
</dbReference>
<dbReference type="NCBIfam" id="NF006043">
    <property type="entry name" value="PRK08186.1"/>
    <property type="match status" value="1"/>
</dbReference>
<dbReference type="EC" id="3.5.1.54" evidence="4"/>
<evidence type="ECO:0000259" key="2">
    <source>
        <dbReference type="Pfam" id="PF01425"/>
    </source>
</evidence>
<name>A0ABX8UFP9_9BURK</name>
<dbReference type="Gene3D" id="3.10.490.10">
    <property type="entry name" value="Gamma-glutamyl cyclotransferase-like"/>
    <property type="match status" value="1"/>
</dbReference>
<dbReference type="GO" id="GO:0004039">
    <property type="term" value="F:allophanate hydrolase activity"/>
    <property type="evidence" value="ECO:0007669"/>
    <property type="project" value="UniProtKB-EC"/>
</dbReference>
<dbReference type="Pfam" id="PF21986">
    <property type="entry name" value="AH_C"/>
    <property type="match status" value="1"/>
</dbReference>
<organism evidence="4 5">
    <name type="scientific">Paraburkholderia edwinii</name>
    <dbReference type="NCBI Taxonomy" id="2861782"/>
    <lineage>
        <taxon>Bacteria</taxon>
        <taxon>Pseudomonadati</taxon>
        <taxon>Pseudomonadota</taxon>
        <taxon>Betaproteobacteria</taxon>
        <taxon>Burkholderiales</taxon>
        <taxon>Burkholderiaceae</taxon>
        <taxon>Paraburkholderia</taxon>
    </lineage>
</organism>
<dbReference type="NCBIfam" id="TIGR02713">
    <property type="entry name" value="allophanate_hyd"/>
    <property type="match status" value="1"/>
</dbReference>
<dbReference type="Pfam" id="PF01425">
    <property type="entry name" value="Amidase"/>
    <property type="match status" value="1"/>
</dbReference>
<keyword evidence="4" id="KW-0378">Hydrolase</keyword>
<feature type="domain" description="Amidase" evidence="2">
    <location>
        <begin position="72"/>
        <end position="468"/>
    </location>
</feature>
<gene>
    <name evidence="4" type="primary">atzF</name>
    <name evidence="4" type="ORF">KZJ38_14680</name>
</gene>
<dbReference type="PANTHER" id="PTHR11895:SF169">
    <property type="entry name" value="GLUTAMYL-TRNA(GLN) AMIDOTRANSFERASE"/>
    <property type="match status" value="1"/>
</dbReference>
<sequence length="663" mass="69013">MQVTAQPAVPQAPLTVASLRAQYRARTLTPAQLVEMIAARTAGDDPHHVWIRPLSRDEMMRYVEALADKDPGSLPLYGIPFAIKDNIDLAGVPTTAGCPAYAYTPQKSAAVVQRLIAAGAIPVGKTNLDQFATGLSGQRSPHGACRNALDPRYASGGSSSGSAVAVALGLAAFSLGTDTAGSGRVPAAFHGLVGLKPTKGVLSTLGVVPACKSLDCVSIFAHTAHDAEHVFEVARGIADGDPYARAWTPPVSLSSSSAAQPAQAPLTQRDDTPTLRGVRFGVPRPAQLEFFGDTSYAQAFEAALARLRDAGAQVVEIDFEPFLDAARLLYEGPFVAERLAAIKPFFEQHADALHPVIRTIVGGAAKWSAADLFAAQDRLAELRMRADPVWQQIDAIFMPTSATTATVDELEADPIRVNSRFGYYTNFVNLLDLSALAVPAGVCTIGTHSGLPFGVTFVGRAHEDAGLLRLAYAWLGEEVESKVSLAPVSVSADLAPSAAVSESPAASASSSSASMSSESSASVSAARSPDSIRVAVVGAHLRGEPLNAQLTERGAHLIEATTTAPAYRLYALPAAASGGVAKPGLVRVRDGGAPIAVEVWDMPLAAYGSFVALVPAPLGIGTLTLADGSTVQGFLCETIALEGADDITSFGGWRAYRASLATR</sequence>
<dbReference type="InterPro" id="IPR053844">
    <property type="entry name" value="AH_C"/>
</dbReference>
<evidence type="ECO:0000313" key="4">
    <source>
        <dbReference type="EMBL" id="QYD67589.1"/>
    </source>
</evidence>
<evidence type="ECO:0000256" key="1">
    <source>
        <dbReference type="SAM" id="MobiDB-lite"/>
    </source>
</evidence>
<dbReference type="InterPro" id="IPR036928">
    <property type="entry name" value="AS_sf"/>
</dbReference>
<accession>A0ABX8UFP9</accession>
<protein>
    <submittedName>
        <fullName evidence="4">Allophanate hydrolase</fullName>
        <ecNumber evidence="4">3.5.1.54</ecNumber>
    </submittedName>
</protein>
<evidence type="ECO:0000313" key="5">
    <source>
        <dbReference type="Proteomes" id="UP000826462"/>
    </source>
</evidence>
<dbReference type="InterPro" id="IPR000120">
    <property type="entry name" value="Amidase"/>
</dbReference>
<dbReference type="InterPro" id="IPR023631">
    <property type="entry name" value="Amidase_dom"/>
</dbReference>
<keyword evidence="5" id="KW-1185">Reference proteome</keyword>
<evidence type="ECO:0000259" key="3">
    <source>
        <dbReference type="Pfam" id="PF21986"/>
    </source>
</evidence>
<feature type="compositionally biased region" description="Low complexity" evidence="1">
    <location>
        <begin position="252"/>
        <end position="266"/>
    </location>
</feature>
<dbReference type="SUPFAM" id="SSF75304">
    <property type="entry name" value="Amidase signature (AS) enzymes"/>
    <property type="match status" value="1"/>
</dbReference>
<dbReference type="EMBL" id="CP080095">
    <property type="protein sequence ID" value="QYD67589.1"/>
    <property type="molecule type" value="Genomic_DNA"/>
</dbReference>
<dbReference type="PANTHER" id="PTHR11895">
    <property type="entry name" value="TRANSAMIDASE"/>
    <property type="match status" value="1"/>
</dbReference>
<proteinExistence type="predicted"/>